<feature type="binding site" evidence="10">
    <location>
        <position position="260"/>
    </location>
    <ligand>
        <name>NAD(+)</name>
        <dbReference type="ChEBI" id="CHEBI:57540"/>
    </ligand>
</feature>
<evidence type="ECO:0000256" key="7">
    <source>
        <dbReference type="ARBA" id="ARBA00048313"/>
    </source>
</evidence>
<name>K8EFF4_9CHLO</name>
<dbReference type="NCBIfam" id="TIGR01772">
    <property type="entry name" value="MDH_euk_gproteo"/>
    <property type="match status" value="1"/>
</dbReference>
<dbReference type="Gene3D" id="3.90.110.10">
    <property type="entry name" value="Lactate dehydrogenase/glycoside hydrolase, family 4, C-terminal"/>
    <property type="match status" value="1"/>
</dbReference>
<evidence type="ECO:0000256" key="8">
    <source>
        <dbReference type="PIRSR" id="PIRSR000102-1"/>
    </source>
</evidence>
<dbReference type="PANTHER" id="PTHR11540:SF47">
    <property type="entry name" value="MALATE DEHYDROGENASE"/>
    <property type="match status" value="1"/>
</dbReference>
<dbReference type="EMBL" id="FO082274">
    <property type="protein sequence ID" value="CCO16724.1"/>
    <property type="molecule type" value="Genomic_DNA"/>
</dbReference>
<dbReference type="PANTHER" id="PTHR11540">
    <property type="entry name" value="MALATE AND LACTATE DEHYDROGENASE"/>
    <property type="match status" value="1"/>
</dbReference>
<dbReference type="GO" id="GO:0006099">
    <property type="term" value="P:tricarboxylic acid cycle"/>
    <property type="evidence" value="ECO:0007669"/>
    <property type="project" value="UniProtKB-KW"/>
</dbReference>
<evidence type="ECO:0000256" key="10">
    <source>
        <dbReference type="PIRSR" id="PIRSR000102-3"/>
    </source>
</evidence>
<evidence type="ECO:0000259" key="14">
    <source>
        <dbReference type="Pfam" id="PF02866"/>
    </source>
</evidence>
<feature type="binding site" evidence="10">
    <location>
        <position position="126"/>
    </location>
    <ligand>
        <name>NAD(+)</name>
        <dbReference type="ChEBI" id="CHEBI:57540"/>
    </ligand>
</feature>
<evidence type="ECO:0000256" key="2">
    <source>
        <dbReference type="ARBA" id="ARBA00011738"/>
    </source>
</evidence>
<comment type="similarity">
    <text evidence="1">Belongs to the LDH/MDH superfamily. MDH type 1 family.</text>
</comment>
<evidence type="ECO:0000256" key="1">
    <source>
        <dbReference type="ARBA" id="ARBA00008824"/>
    </source>
</evidence>
<keyword evidence="16" id="KW-1185">Reference proteome</keyword>
<dbReference type="GeneID" id="19015741"/>
<feature type="domain" description="Lactate/malate dehydrogenase C-terminal" evidence="14">
    <location>
        <begin position="179"/>
        <end position="343"/>
    </location>
</feature>
<dbReference type="GO" id="GO:0030060">
    <property type="term" value="F:L-malate dehydrogenase (NAD+) activity"/>
    <property type="evidence" value="ECO:0007669"/>
    <property type="project" value="UniProtKB-EC"/>
</dbReference>
<feature type="binding site" evidence="10">
    <location>
        <begin position="36"/>
        <end position="42"/>
    </location>
    <ligand>
        <name>NAD(+)</name>
        <dbReference type="ChEBI" id="CHEBI:57540"/>
    </ligand>
</feature>
<reference evidence="15 16" key="1">
    <citation type="submission" date="2011-10" db="EMBL/GenBank/DDBJ databases">
        <authorList>
            <person name="Genoscope - CEA"/>
        </authorList>
    </citation>
    <scope>NUCLEOTIDE SEQUENCE [LARGE SCALE GENOMIC DNA]</scope>
    <source>
        <strain evidence="15 16">RCC 1105</strain>
    </source>
</reference>
<feature type="active site" description="Proton acceptor" evidence="8">
    <location>
        <position position="209"/>
    </location>
</feature>
<dbReference type="KEGG" id="bpg:Bathy05g02380"/>
<dbReference type="CDD" id="cd01337">
    <property type="entry name" value="MDH_glyoxysomal_mitochondrial"/>
    <property type="match status" value="1"/>
</dbReference>
<dbReference type="PROSITE" id="PS00068">
    <property type="entry name" value="MDH"/>
    <property type="match status" value="1"/>
</dbReference>
<dbReference type="InterPro" id="IPR001236">
    <property type="entry name" value="Lactate/malate_DH_N"/>
</dbReference>
<sequence length="347" mass="36306">MASSRQLLKSISSSARLFSNHRTQNQTRGYKVAVLGAAGGIGQPCGLLMKMNPLVTELRLYDIAGTPGVAADVSHINTKAQVKGYSQADDGEDGLKNALKDCDLVIIPAGVPRKPGMTRDDLFKINAGIVKGLVEACAENCPKAMLNIISNPVNSTVPIAAETLKQKGVYDKKKLFGVTTLDVVRAKTFYAEKKGLETAKVDVPVIGGHAGVTILPLFSQATPKAALTDDEIDALTKRTQDGGTEVVAAKAGKGSATLSMAYAGALFGDACLRAKNGEAGVVECTYVESDVVPGVEFFATKVSLGREGVEKIHGTGALTAYEQAGLDGMMSELKDSIQKGLDFAKGA</sequence>
<dbReference type="EC" id="1.1.1.37" evidence="3 12"/>
<evidence type="ECO:0000256" key="4">
    <source>
        <dbReference type="ARBA" id="ARBA00022532"/>
    </source>
</evidence>
<dbReference type="Gene3D" id="3.40.50.720">
    <property type="entry name" value="NAD(P)-binding Rossmann-like Domain"/>
    <property type="match status" value="1"/>
</dbReference>
<organism evidence="15 16">
    <name type="scientific">Bathycoccus prasinos</name>
    <dbReference type="NCBI Taxonomy" id="41875"/>
    <lineage>
        <taxon>Eukaryota</taxon>
        <taxon>Viridiplantae</taxon>
        <taxon>Chlorophyta</taxon>
        <taxon>Mamiellophyceae</taxon>
        <taxon>Mamiellales</taxon>
        <taxon>Bathycoccaceae</taxon>
        <taxon>Bathycoccus</taxon>
    </lineage>
</organism>
<dbReference type="Pfam" id="PF00056">
    <property type="entry name" value="Ldh_1_N"/>
    <property type="match status" value="1"/>
</dbReference>
<dbReference type="InterPro" id="IPR036291">
    <property type="entry name" value="NAD(P)-bd_dom_sf"/>
</dbReference>
<dbReference type="AlphaFoldDB" id="K8EFF4"/>
<dbReference type="InterPro" id="IPR015955">
    <property type="entry name" value="Lactate_DH/Glyco_Ohase_4_C"/>
</dbReference>
<feature type="binding site" evidence="10">
    <location>
        <begin position="149"/>
        <end position="151"/>
    </location>
    <ligand>
        <name>NAD(+)</name>
        <dbReference type="ChEBI" id="CHEBI:57540"/>
    </ligand>
</feature>
<protein>
    <recommendedName>
        <fullName evidence="3 12">Malate dehydrogenase</fullName>
        <ecNumber evidence="3 12">1.1.1.37</ecNumber>
    </recommendedName>
</protein>
<dbReference type="PIRSF" id="PIRSF000102">
    <property type="entry name" value="Lac_mal_DH"/>
    <property type="match status" value="1"/>
</dbReference>
<evidence type="ECO:0000259" key="13">
    <source>
        <dbReference type="Pfam" id="PF00056"/>
    </source>
</evidence>
<dbReference type="Proteomes" id="UP000198341">
    <property type="component" value="Chromosome 5"/>
</dbReference>
<dbReference type="InterPro" id="IPR022383">
    <property type="entry name" value="Lactate/malate_DH_C"/>
</dbReference>
<dbReference type="RefSeq" id="XP_007513166.1">
    <property type="nucleotide sequence ID" value="XM_007513104.1"/>
</dbReference>
<evidence type="ECO:0000313" key="15">
    <source>
        <dbReference type="EMBL" id="CCO16724.1"/>
    </source>
</evidence>
<keyword evidence="6 10" id="KW-0520">NAD</keyword>
<comment type="catalytic activity">
    <reaction evidence="7 12">
        <text>(S)-malate + NAD(+) = oxaloacetate + NADH + H(+)</text>
        <dbReference type="Rhea" id="RHEA:21432"/>
        <dbReference type="ChEBI" id="CHEBI:15378"/>
        <dbReference type="ChEBI" id="CHEBI:15589"/>
        <dbReference type="ChEBI" id="CHEBI:16452"/>
        <dbReference type="ChEBI" id="CHEBI:57540"/>
        <dbReference type="ChEBI" id="CHEBI:57945"/>
        <dbReference type="EC" id="1.1.1.37"/>
    </reaction>
</comment>
<feature type="domain" description="Lactate/malate dehydrogenase N-terminal" evidence="13">
    <location>
        <begin position="31"/>
        <end position="177"/>
    </location>
</feature>
<feature type="binding site" evidence="9">
    <location>
        <position position="185"/>
    </location>
    <ligand>
        <name>substrate</name>
    </ligand>
</feature>
<feature type="binding site" evidence="10">
    <location>
        <position position="62"/>
    </location>
    <ligand>
        <name>NAD(+)</name>
        <dbReference type="ChEBI" id="CHEBI:57540"/>
    </ligand>
</feature>
<feature type="binding site" evidence="9">
    <location>
        <position position="113"/>
    </location>
    <ligand>
        <name>substrate</name>
    </ligand>
</feature>
<evidence type="ECO:0000256" key="9">
    <source>
        <dbReference type="PIRSR" id="PIRSR000102-2"/>
    </source>
</evidence>
<accession>K8EFF4</accession>
<evidence type="ECO:0000256" key="11">
    <source>
        <dbReference type="RuleBase" id="RU003369"/>
    </source>
</evidence>
<dbReference type="OrthoDB" id="4069699at2759"/>
<feature type="binding site" evidence="9">
    <location>
        <position position="119"/>
    </location>
    <ligand>
        <name>substrate</name>
    </ligand>
</feature>
<dbReference type="FunFam" id="3.90.110.10:FF:000001">
    <property type="entry name" value="Malate dehydrogenase"/>
    <property type="match status" value="1"/>
</dbReference>
<dbReference type="STRING" id="41875.K8EFF4"/>
<dbReference type="InterPro" id="IPR010097">
    <property type="entry name" value="Malate_DH_type1"/>
</dbReference>
<dbReference type="GO" id="GO:0006108">
    <property type="term" value="P:malate metabolic process"/>
    <property type="evidence" value="ECO:0007669"/>
    <property type="project" value="InterPro"/>
</dbReference>
<gene>
    <name evidence="15" type="ORF">Bathy05g02380</name>
</gene>
<dbReference type="Pfam" id="PF02866">
    <property type="entry name" value="Ldh_1_C"/>
    <property type="match status" value="1"/>
</dbReference>
<evidence type="ECO:0000256" key="5">
    <source>
        <dbReference type="ARBA" id="ARBA00023002"/>
    </source>
</evidence>
<dbReference type="SUPFAM" id="SSF51735">
    <property type="entry name" value="NAD(P)-binding Rossmann-fold domains"/>
    <property type="match status" value="1"/>
</dbReference>
<keyword evidence="5 11" id="KW-0560">Oxidoreductase</keyword>
<evidence type="ECO:0000256" key="12">
    <source>
        <dbReference type="RuleBase" id="RU003405"/>
    </source>
</evidence>
<dbReference type="InterPro" id="IPR001557">
    <property type="entry name" value="L-lactate/malate_DH"/>
</dbReference>
<feature type="binding site" evidence="9">
    <location>
        <position position="151"/>
    </location>
    <ligand>
        <name>substrate</name>
    </ligand>
</feature>
<evidence type="ECO:0000313" key="16">
    <source>
        <dbReference type="Proteomes" id="UP000198341"/>
    </source>
</evidence>
<keyword evidence="4 12" id="KW-0816">Tricarboxylic acid cycle</keyword>
<dbReference type="SUPFAM" id="SSF56327">
    <property type="entry name" value="LDH C-terminal domain-like"/>
    <property type="match status" value="1"/>
</dbReference>
<proteinExistence type="inferred from homology"/>
<evidence type="ECO:0000256" key="3">
    <source>
        <dbReference type="ARBA" id="ARBA00012995"/>
    </source>
</evidence>
<dbReference type="FunFam" id="3.40.50.720:FF:000013">
    <property type="entry name" value="Malate dehydrogenase"/>
    <property type="match status" value="1"/>
</dbReference>
<dbReference type="InterPro" id="IPR001252">
    <property type="entry name" value="Malate_DH_AS"/>
</dbReference>
<dbReference type="GO" id="GO:0005739">
    <property type="term" value="C:mitochondrion"/>
    <property type="evidence" value="ECO:0007669"/>
    <property type="project" value="TreeGrafter"/>
</dbReference>
<evidence type="ECO:0000256" key="6">
    <source>
        <dbReference type="ARBA" id="ARBA00023027"/>
    </source>
</evidence>
<comment type="subunit">
    <text evidence="2">Homodimer.</text>
</comment>
<dbReference type="eggNOG" id="KOG1494">
    <property type="taxonomic scope" value="Eukaryota"/>
</dbReference>